<protein>
    <recommendedName>
        <fullName evidence="2">protein-tyrosine-phosphatase</fullName>
        <ecNumber evidence="2">3.1.3.48</ecNumber>
    </recommendedName>
</protein>
<dbReference type="InterPro" id="IPR017867">
    <property type="entry name" value="Tyr_phospatase_low_mol_wt"/>
</dbReference>
<keyword evidence="4" id="KW-0904">Protein phosphatase</keyword>
<evidence type="ECO:0000313" key="9">
    <source>
        <dbReference type="Proteomes" id="UP000502041"/>
    </source>
</evidence>
<dbReference type="AlphaFoldDB" id="A0A6H2H7A5"/>
<evidence type="ECO:0000259" key="7">
    <source>
        <dbReference type="SMART" id="SM00226"/>
    </source>
</evidence>
<feature type="active site" description="Proton donor" evidence="6">
    <location>
        <position position="122"/>
    </location>
</feature>
<evidence type="ECO:0000256" key="5">
    <source>
        <dbReference type="ARBA" id="ARBA00051722"/>
    </source>
</evidence>
<keyword evidence="9" id="KW-1185">Reference proteome</keyword>
<dbReference type="CDD" id="cd16343">
    <property type="entry name" value="LMWPTP"/>
    <property type="match status" value="1"/>
</dbReference>
<dbReference type="Proteomes" id="UP000502041">
    <property type="component" value="Chromosome"/>
</dbReference>
<dbReference type="InterPro" id="IPR036196">
    <property type="entry name" value="Ptyr_pPase_sf"/>
</dbReference>
<dbReference type="PRINTS" id="PR00719">
    <property type="entry name" value="LMWPTPASE"/>
</dbReference>
<feature type="active site" evidence="6">
    <location>
        <position position="14"/>
    </location>
</feature>
<dbReference type="PANTHER" id="PTHR11717">
    <property type="entry name" value="LOW MOLECULAR WEIGHT PROTEIN TYROSINE PHOSPHATASE"/>
    <property type="match status" value="1"/>
</dbReference>
<comment type="catalytic activity">
    <reaction evidence="5">
        <text>O-phospho-L-tyrosyl-[protein] + H2O = L-tyrosyl-[protein] + phosphate</text>
        <dbReference type="Rhea" id="RHEA:10684"/>
        <dbReference type="Rhea" id="RHEA-COMP:10136"/>
        <dbReference type="Rhea" id="RHEA-COMP:20101"/>
        <dbReference type="ChEBI" id="CHEBI:15377"/>
        <dbReference type="ChEBI" id="CHEBI:43474"/>
        <dbReference type="ChEBI" id="CHEBI:46858"/>
        <dbReference type="ChEBI" id="CHEBI:61978"/>
        <dbReference type="EC" id="3.1.3.48"/>
    </reaction>
</comment>
<dbReference type="Gene3D" id="3.40.50.2300">
    <property type="match status" value="1"/>
</dbReference>
<dbReference type="GO" id="GO:0004725">
    <property type="term" value="F:protein tyrosine phosphatase activity"/>
    <property type="evidence" value="ECO:0007669"/>
    <property type="project" value="UniProtKB-EC"/>
</dbReference>
<gene>
    <name evidence="8" type="primary">ptp</name>
    <name evidence="8" type="ORF">HC248_01045</name>
</gene>
<accession>A0A6H2H7A5</accession>
<evidence type="ECO:0000256" key="3">
    <source>
        <dbReference type="ARBA" id="ARBA00022801"/>
    </source>
</evidence>
<dbReference type="SUPFAM" id="SSF52788">
    <property type="entry name" value="Phosphotyrosine protein phosphatases I"/>
    <property type="match status" value="1"/>
</dbReference>
<organism evidence="8 9">
    <name type="scientific">Polaromonas vacuolata</name>
    <dbReference type="NCBI Taxonomy" id="37448"/>
    <lineage>
        <taxon>Bacteria</taxon>
        <taxon>Pseudomonadati</taxon>
        <taxon>Pseudomonadota</taxon>
        <taxon>Betaproteobacteria</taxon>
        <taxon>Burkholderiales</taxon>
        <taxon>Comamonadaceae</taxon>
        <taxon>Polaromonas</taxon>
    </lineage>
</organism>
<evidence type="ECO:0000313" key="8">
    <source>
        <dbReference type="EMBL" id="QJC55762.1"/>
    </source>
</evidence>
<dbReference type="SMART" id="SM00226">
    <property type="entry name" value="LMWPc"/>
    <property type="match status" value="1"/>
</dbReference>
<evidence type="ECO:0000256" key="1">
    <source>
        <dbReference type="ARBA" id="ARBA00011063"/>
    </source>
</evidence>
<evidence type="ECO:0000256" key="6">
    <source>
        <dbReference type="PIRSR" id="PIRSR617867-1"/>
    </source>
</evidence>
<dbReference type="InterPro" id="IPR050438">
    <property type="entry name" value="LMW_PTPase"/>
</dbReference>
<reference evidence="8 9" key="1">
    <citation type="submission" date="2020-04" db="EMBL/GenBank/DDBJ databases">
        <title>Complete genome of a Psychrophilic, Marine, Gas Vacuolate Bacterium Polaromonas vacuolata KCTC 22033T.</title>
        <authorList>
            <person name="Hwang K."/>
            <person name="Kim K.M."/>
        </authorList>
    </citation>
    <scope>NUCLEOTIDE SEQUENCE [LARGE SCALE GENOMIC DNA]</scope>
    <source>
        <strain evidence="8 9">KCTC 22033</strain>
    </source>
</reference>
<proteinExistence type="inferred from homology"/>
<dbReference type="EMBL" id="CP051461">
    <property type="protein sequence ID" value="QJC55762.1"/>
    <property type="molecule type" value="Genomic_DNA"/>
</dbReference>
<sequence length="153" mass="16646">MRKILVVCVGNICRSPVAEAMFKVKLPNIDVQSAGMSAMLGHSADPMAAQIALANGIDISAHRGRQLASWMLQDADLVLVMETNHQKQLSQQYPLSRGKIRCLGEFDAPGDFGAAGTVDIADPYRQSEQAFLLSHERISRGVAAWVSRIVQLT</sequence>
<dbReference type="KEGG" id="pvac:HC248_01045"/>
<name>A0A6H2H7A5_9BURK</name>
<feature type="domain" description="Phosphotyrosine protein phosphatase I" evidence="7">
    <location>
        <begin position="2"/>
        <end position="148"/>
    </location>
</feature>
<feature type="active site" description="Nucleophile" evidence="6">
    <location>
        <position position="8"/>
    </location>
</feature>
<dbReference type="PANTHER" id="PTHR11717:SF31">
    <property type="entry name" value="LOW MOLECULAR WEIGHT PROTEIN-TYROSINE-PHOSPHATASE ETP-RELATED"/>
    <property type="match status" value="1"/>
</dbReference>
<dbReference type="RefSeq" id="WP_168921578.1">
    <property type="nucleotide sequence ID" value="NZ_CP051461.1"/>
</dbReference>
<dbReference type="InterPro" id="IPR023485">
    <property type="entry name" value="Ptyr_pPase"/>
</dbReference>
<evidence type="ECO:0000256" key="4">
    <source>
        <dbReference type="ARBA" id="ARBA00022912"/>
    </source>
</evidence>
<dbReference type="EC" id="3.1.3.48" evidence="2"/>
<dbReference type="Pfam" id="PF01451">
    <property type="entry name" value="LMWPc"/>
    <property type="match status" value="1"/>
</dbReference>
<evidence type="ECO:0000256" key="2">
    <source>
        <dbReference type="ARBA" id="ARBA00013064"/>
    </source>
</evidence>
<keyword evidence="3 8" id="KW-0378">Hydrolase</keyword>
<comment type="similarity">
    <text evidence="1">Belongs to the low molecular weight phosphotyrosine protein phosphatase family.</text>
</comment>